<comment type="caution">
    <text evidence="4">The sequence shown here is derived from an EMBL/GenBank/DDBJ whole genome shotgun (WGS) entry which is preliminary data.</text>
</comment>
<evidence type="ECO:0000313" key="4">
    <source>
        <dbReference type="EMBL" id="KGM03465.1"/>
    </source>
</evidence>
<dbReference type="Gene3D" id="2.60.40.10">
    <property type="entry name" value="Immunoglobulins"/>
    <property type="match status" value="1"/>
</dbReference>
<feature type="domain" description="Fibronectin type III-like" evidence="3">
    <location>
        <begin position="51"/>
        <end position="122"/>
    </location>
</feature>
<dbReference type="PANTHER" id="PTHR42715:SF10">
    <property type="entry name" value="BETA-GLUCOSIDASE"/>
    <property type="match status" value="1"/>
</dbReference>
<protein>
    <recommendedName>
        <fullName evidence="3">Fibronectin type III-like domain-containing protein</fullName>
    </recommendedName>
</protein>
<keyword evidence="2" id="KW-0378">Hydrolase</keyword>
<reference evidence="4 5" key="1">
    <citation type="submission" date="2013-10" db="EMBL/GenBank/DDBJ databases">
        <authorList>
            <person name="Wang G."/>
            <person name="Zhuang W."/>
        </authorList>
    </citation>
    <scope>NUCLEOTIDE SEQUENCE [LARGE SCALE GENOMIC DNA]</scope>
    <source>
        <strain evidence="4 5">DSM 20118</strain>
    </source>
</reference>
<organism evidence="4 5">
    <name type="scientific">Cellulomonas cellasea DSM 20118</name>
    <dbReference type="NCBI Taxonomy" id="1408250"/>
    <lineage>
        <taxon>Bacteria</taxon>
        <taxon>Bacillati</taxon>
        <taxon>Actinomycetota</taxon>
        <taxon>Actinomycetes</taxon>
        <taxon>Micrococcales</taxon>
        <taxon>Cellulomonadaceae</taxon>
        <taxon>Cellulomonas</taxon>
    </lineage>
</organism>
<sequence length="151" mass="16635">MTTTHSPAAPGSEPGWTTWRYDDAYQVLAAEADAVRLEVDVTNTGPRRGTATVEVYLEAEPVDGLDRPERWLAGHTTVTAESGTRTAATVRLPRRTFEVWDASRRRWTTPPVRYRARIGRSVRELPLTVEVVPLGVPTARLGGAGTGRARR</sequence>
<dbReference type="RefSeq" id="WP_034625488.1">
    <property type="nucleotide sequence ID" value="NZ_AXNT01000013.1"/>
</dbReference>
<evidence type="ECO:0000256" key="1">
    <source>
        <dbReference type="ARBA" id="ARBA00005336"/>
    </source>
</evidence>
<proteinExistence type="inferred from homology"/>
<dbReference type="GO" id="GO:0016787">
    <property type="term" value="F:hydrolase activity"/>
    <property type="evidence" value="ECO:0007669"/>
    <property type="project" value="UniProtKB-KW"/>
</dbReference>
<evidence type="ECO:0000256" key="2">
    <source>
        <dbReference type="ARBA" id="ARBA00022801"/>
    </source>
</evidence>
<keyword evidence="5" id="KW-1185">Reference proteome</keyword>
<dbReference type="Pfam" id="PF14310">
    <property type="entry name" value="Fn3-like"/>
    <property type="match status" value="1"/>
</dbReference>
<dbReference type="STRING" id="1408250.Q760_03275"/>
<dbReference type="InterPro" id="IPR013783">
    <property type="entry name" value="Ig-like_fold"/>
</dbReference>
<gene>
    <name evidence="4" type="ORF">Q760_03275</name>
</gene>
<accession>A0A0A0B9F4</accession>
<dbReference type="AlphaFoldDB" id="A0A0A0B9F4"/>
<dbReference type="PANTHER" id="PTHR42715">
    <property type="entry name" value="BETA-GLUCOSIDASE"/>
    <property type="match status" value="1"/>
</dbReference>
<dbReference type="InterPro" id="IPR050288">
    <property type="entry name" value="Cellulose_deg_GH3"/>
</dbReference>
<dbReference type="InterPro" id="IPR026891">
    <property type="entry name" value="Fn3-like"/>
</dbReference>
<comment type="similarity">
    <text evidence="1">Belongs to the glycosyl hydrolase 3 family.</text>
</comment>
<name>A0A0A0B9F4_9CELL</name>
<evidence type="ECO:0000313" key="5">
    <source>
        <dbReference type="Proteomes" id="UP000029833"/>
    </source>
</evidence>
<dbReference type="Proteomes" id="UP000029833">
    <property type="component" value="Unassembled WGS sequence"/>
</dbReference>
<dbReference type="EMBL" id="AXNT01000013">
    <property type="protein sequence ID" value="KGM03465.1"/>
    <property type="molecule type" value="Genomic_DNA"/>
</dbReference>
<dbReference type="GO" id="GO:0005975">
    <property type="term" value="P:carbohydrate metabolic process"/>
    <property type="evidence" value="ECO:0007669"/>
    <property type="project" value="UniProtKB-ARBA"/>
</dbReference>
<evidence type="ECO:0000259" key="3">
    <source>
        <dbReference type="SMART" id="SM01217"/>
    </source>
</evidence>
<dbReference type="SMART" id="SM01217">
    <property type="entry name" value="Fn3_like"/>
    <property type="match status" value="1"/>
</dbReference>